<reference evidence="1 2" key="1">
    <citation type="submission" date="2020-05" db="EMBL/GenBank/DDBJ databases">
        <title>Azospirillum oleiclasticum sp. nov, a nitrogen-fixing and heavy crude oil-emulsifying bacterium isolated from the crude oil of Yumen Oilfield.</title>
        <authorList>
            <person name="Wu D."/>
            <person name="Cai M."/>
            <person name="Zhang X."/>
        </authorList>
    </citation>
    <scope>NUCLEOTIDE SEQUENCE [LARGE SCALE GENOMIC DNA]</scope>
    <source>
        <strain evidence="1 2">ROY-1-1-2</strain>
    </source>
</reference>
<dbReference type="EMBL" id="JABFDB010000013">
    <property type="protein sequence ID" value="NYZ21715.1"/>
    <property type="molecule type" value="Genomic_DNA"/>
</dbReference>
<organism evidence="1 2">
    <name type="scientific">Azospirillum oleiclasticum</name>
    <dbReference type="NCBI Taxonomy" id="2735135"/>
    <lineage>
        <taxon>Bacteria</taxon>
        <taxon>Pseudomonadati</taxon>
        <taxon>Pseudomonadota</taxon>
        <taxon>Alphaproteobacteria</taxon>
        <taxon>Rhodospirillales</taxon>
        <taxon>Azospirillaceae</taxon>
        <taxon>Azospirillum</taxon>
    </lineage>
</organism>
<keyword evidence="2" id="KW-1185">Reference proteome</keyword>
<protein>
    <submittedName>
        <fullName evidence="1">Uncharacterized protein</fullName>
    </submittedName>
</protein>
<sequence>MRDTARLAAMDLPDANPHFRRGWSWDIPDRLPHQRPRRRPARSLDHLAAEIAADHRRAARARA</sequence>
<dbReference type="Proteomes" id="UP000584642">
    <property type="component" value="Unassembled WGS sequence"/>
</dbReference>
<evidence type="ECO:0000313" key="2">
    <source>
        <dbReference type="Proteomes" id="UP000584642"/>
    </source>
</evidence>
<comment type="caution">
    <text evidence="1">The sequence shown here is derived from an EMBL/GenBank/DDBJ whole genome shotgun (WGS) entry which is preliminary data.</text>
</comment>
<evidence type="ECO:0000313" key="1">
    <source>
        <dbReference type="EMBL" id="NYZ21715.1"/>
    </source>
</evidence>
<gene>
    <name evidence="1" type="ORF">HND93_18530</name>
</gene>
<name>A0ABX2TD47_9PROT</name>
<proteinExistence type="predicted"/>
<accession>A0ABX2TD47</accession>